<dbReference type="Proteomes" id="UP000504621">
    <property type="component" value="Unplaced"/>
</dbReference>
<evidence type="ECO:0000256" key="16">
    <source>
        <dbReference type="PIRSR" id="PIRSR000346-1"/>
    </source>
</evidence>
<comment type="subcellular location">
    <subcellularLocation>
        <location evidence="1">Plastid</location>
        <location evidence="1">Chloroplast</location>
    </subcellularLocation>
</comment>
<feature type="binding site" evidence="16">
    <location>
        <position position="255"/>
    </location>
    <ligand>
        <name>Fe cation</name>
        <dbReference type="ChEBI" id="CHEBI:24875"/>
        <label>2</label>
    </ligand>
</feature>
<evidence type="ECO:0000256" key="17">
    <source>
        <dbReference type="RuleBase" id="RU000582"/>
    </source>
</evidence>
<dbReference type="GO" id="GO:0009570">
    <property type="term" value="C:chloroplast stroma"/>
    <property type="evidence" value="ECO:0007669"/>
    <property type="project" value="TreeGrafter"/>
</dbReference>
<accession>A0A6J1ACN4</accession>
<keyword evidence="5 17" id="KW-0444">Lipid biosynthesis</keyword>
<evidence type="ECO:0000256" key="7">
    <source>
        <dbReference type="ARBA" id="ARBA00022640"/>
    </source>
</evidence>
<dbReference type="InterPro" id="IPR005067">
    <property type="entry name" value="Fatty_acid_desaturase-2"/>
</dbReference>
<evidence type="ECO:0000313" key="19">
    <source>
        <dbReference type="RefSeq" id="XP_021284424.1"/>
    </source>
</evidence>
<comment type="cofactor">
    <cofactor evidence="16">
        <name>Fe cation</name>
        <dbReference type="ChEBI" id="CHEBI:24875"/>
    </cofactor>
    <text evidence="16">Binds 2 iron ions per subunit.</text>
</comment>
<dbReference type="FunFam" id="1.10.620.20:FF:000002">
    <property type="entry name" value="Stearoyl-[acyl-carrier-protein] 9-desaturase, chloroplastic"/>
    <property type="match status" value="1"/>
</dbReference>
<comment type="catalytic activity">
    <reaction evidence="15">
        <text>octadecanoyl-[ACP] + 2 reduced [2Fe-2S]-[ferredoxin] + O2 + 2 H(+) = (9Z)-octadecenoyl-[ACP] + 2 oxidized [2Fe-2S]-[ferredoxin] + 2 H2O</text>
        <dbReference type="Rhea" id="RHEA:11776"/>
        <dbReference type="Rhea" id="RHEA-COMP:9656"/>
        <dbReference type="Rhea" id="RHEA-COMP:9924"/>
        <dbReference type="Rhea" id="RHEA-COMP:10000"/>
        <dbReference type="Rhea" id="RHEA-COMP:10001"/>
        <dbReference type="ChEBI" id="CHEBI:15377"/>
        <dbReference type="ChEBI" id="CHEBI:15378"/>
        <dbReference type="ChEBI" id="CHEBI:15379"/>
        <dbReference type="ChEBI" id="CHEBI:33737"/>
        <dbReference type="ChEBI" id="CHEBI:33738"/>
        <dbReference type="ChEBI" id="CHEBI:78495"/>
        <dbReference type="ChEBI" id="CHEBI:78783"/>
        <dbReference type="EC" id="1.14.19.2"/>
    </reaction>
</comment>
<keyword evidence="12 16" id="KW-0408">Iron</keyword>
<feature type="binding site" evidence="16">
    <location>
        <position position="252"/>
    </location>
    <ligand>
        <name>Fe cation</name>
        <dbReference type="ChEBI" id="CHEBI:24875"/>
        <label>1</label>
    </ligand>
</feature>
<dbReference type="SUPFAM" id="SSF47240">
    <property type="entry name" value="Ferritin-like"/>
    <property type="match status" value="1"/>
</dbReference>
<evidence type="ECO:0000313" key="18">
    <source>
        <dbReference type="Proteomes" id="UP000504621"/>
    </source>
</evidence>
<comment type="function">
    <text evidence="17">Introduction of a cis double bond between carbons of the acyl chain.</text>
</comment>
<evidence type="ECO:0000256" key="2">
    <source>
        <dbReference type="ARBA" id="ARBA00004872"/>
    </source>
</evidence>
<dbReference type="Pfam" id="PF03405">
    <property type="entry name" value="FA_desaturase_2"/>
    <property type="match status" value="1"/>
</dbReference>
<evidence type="ECO:0000256" key="9">
    <source>
        <dbReference type="ARBA" id="ARBA00022832"/>
    </source>
</evidence>
<evidence type="ECO:0000256" key="4">
    <source>
        <dbReference type="ARBA" id="ARBA00011738"/>
    </source>
</evidence>
<sequence length="388" mass="44169">MQFTNTHCLSSRNLSWTPRVHRHRLHPPTSAVRLSPISAVVAAPPKPQKTHSMPAEKQQVFKSLENWATENVLPLLKPVKECWQPQNFLPDPALPLEEFNEQVKVLRERTGELPDEYFVVLVGDMITEDALPTYQTMINTLDGVRDETGASLSPWALWTRAWTAEENRHGDLLRTYLYLSGRVDMLMIERTLQYLIGTGMDPGTENNPYLGFVYTSFQERATFVSHGNTARLAKEGGDPVLARICGTIAADEKRHELAYGRIVEKLLEVDPTGAMLAISDMMKKRITMPAHLMFDGQDPRLFEHFSAVAQRIGVYTADDYADILEALIQRWRLEKLEGLTAEGRRAQDFVCGLAPRIRKLQERADERAKKMEPHGVKFSWIFNKEVTL</sequence>
<keyword evidence="10" id="KW-0809">Transit peptide</keyword>
<evidence type="ECO:0000256" key="1">
    <source>
        <dbReference type="ARBA" id="ARBA00004229"/>
    </source>
</evidence>
<dbReference type="EC" id="1.14.19.-" evidence="17"/>
<dbReference type="PANTHER" id="PTHR31155:SF31">
    <property type="entry name" value="STEAROYL-[ACYL-CARRIER-PROTEIN] 9-DESATURASE 6, CHLOROPLASTIC"/>
    <property type="match status" value="1"/>
</dbReference>
<keyword evidence="6 17" id="KW-0150">Chloroplast</keyword>
<keyword evidence="9" id="KW-0276">Fatty acid metabolism</keyword>
<evidence type="ECO:0000256" key="11">
    <source>
        <dbReference type="ARBA" id="ARBA00023002"/>
    </source>
</evidence>
<evidence type="ECO:0000256" key="5">
    <source>
        <dbReference type="ARBA" id="ARBA00022516"/>
    </source>
</evidence>
<evidence type="ECO:0000256" key="13">
    <source>
        <dbReference type="ARBA" id="ARBA00023098"/>
    </source>
</evidence>
<keyword evidence="8 16" id="KW-0479">Metal-binding</keyword>
<evidence type="ECO:0000256" key="8">
    <source>
        <dbReference type="ARBA" id="ARBA00022723"/>
    </source>
</evidence>
<feature type="binding site" evidence="16">
    <location>
        <position position="169"/>
    </location>
    <ligand>
        <name>Fe cation</name>
        <dbReference type="ChEBI" id="CHEBI:24875"/>
        <label>1</label>
    </ligand>
</feature>
<evidence type="ECO:0000256" key="3">
    <source>
        <dbReference type="ARBA" id="ARBA00008749"/>
    </source>
</evidence>
<comment type="cofactor">
    <cofactor evidence="17">
        <name>Fe(2+)</name>
        <dbReference type="ChEBI" id="CHEBI:29033"/>
    </cofactor>
    <text evidence="17">Binds 2 Fe(2+) ions per subunit.</text>
</comment>
<comment type="pathway">
    <text evidence="2">Lipid metabolism; fatty acid metabolism.</text>
</comment>
<keyword evidence="13" id="KW-0443">Lipid metabolism</keyword>
<dbReference type="PIRSF" id="PIRSF000346">
    <property type="entry name" value="Dlt9_acylACP_des"/>
    <property type="match status" value="1"/>
</dbReference>
<evidence type="ECO:0000256" key="10">
    <source>
        <dbReference type="ARBA" id="ARBA00022946"/>
    </source>
</evidence>
<feature type="binding site" evidence="16">
    <location>
        <position position="166"/>
    </location>
    <ligand>
        <name>Fe cation</name>
        <dbReference type="ChEBI" id="CHEBI:24875"/>
        <label>1</label>
    </ligand>
</feature>
<feature type="binding site" evidence="16">
    <location>
        <position position="166"/>
    </location>
    <ligand>
        <name>Fe cation</name>
        <dbReference type="ChEBI" id="CHEBI:24875"/>
        <label>2</label>
    </ligand>
</feature>
<keyword evidence="14 17" id="KW-0275">Fatty acid biosynthesis</keyword>
<dbReference type="InterPro" id="IPR009078">
    <property type="entry name" value="Ferritin-like_SF"/>
</dbReference>
<proteinExistence type="inferred from homology"/>
<feature type="binding site" evidence="16">
    <location>
        <position position="219"/>
    </location>
    <ligand>
        <name>Fe cation</name>
        <dbReference type="ChEBI" id="CHEBI:24875"/>
        <label>2</label>
    </ligand>
</feature>
<protein>
    <recommendedName>
        <fullName evidence="17">Acyl-[acyl-carrier-protein] desaturase</fullName>
        <ecNumber evidence="17">1.14.19.-</ecNumber>
    </recommendedName>
</protein>
<dbReference type="Gene3D" id="1.10.620.20">
    <property type="entry name" value="Ribonucleotide Reductase, subunit A"/>
    <property type="match status" value="1"/>
</dbReference>
<comment type="subunit">
    <text evidence="4 17">Homodimer.</text>
</comment>
<keyword evidence="18" id="KW-1185">Reference proteome</keyword>
<dbReference type="InterPro" id="IPR005803">
    <property type="entry name" value="FADS-2_CS"/>
</dbReference>
<dbReference type="GO" id="GO:0046872">
    <property type="term" value="F:metal ion binding"/>
    <property type="evidence" value="ECO:0007669"/>
    <property type="project" value="UniProtKB-KW"/>
</dbReference>
<dbReference type="GO" id="GO:0045300">
    <property type="term" value="F:stearoyl-[ACP] desaturase activity"/>
    <property type="evidence" value="ECO:0007669"/>
    <property type="project" value="UniProtKB-EC"/>
</dbReference>
<evidence type="ECO:0000256" key="6">
    <source>
        <dbReference type="ARBA" id="ARBA00022528"/>
    </source>
</evidence>
<evidence type="ECO:0000256" key="12">
    <source>
        <dbReference type="ARBA" id="ARBA00023004"/>
    </source>
</evidence>
<keyword evidence="11 17" id="KW-0560">Oxidoreductase</keyword>
<organism evidence="18 19">
    <name type="scientific">Herrania umbratica</name>
    <dbReference type="NCBI Taxonomy" id="108875"/>
    <lineage>
        <taxon>Eukaryota</taxon>
        <taxon>Viridiplantae</taxon>
        <taxon>Streptophyta</taxon>
        <taxon>Embryophyta</taxon>
        <taxon>Tracheophyta</taxon>
        <taxon>Spermatophyta</taxon>
        <taxon>Magnoliopsida</taxon>
        <taxon>eudicotyledons</taxon>
        <taxon>Gunneridae</taxon>
        <taxon>Pentapetalae</taxon>
        <taxon>rosids</taxon>
        <taxon>malvids</taxon>
        <taxon>Malvales</taxon>
        <taxon>Malvaceae</taxon>
        <taxon>Byttnerioideae</taxon>
        <taxon>Herrania</taxon>
    </lineage>
</organism>
<gene>
    <name evidence="19" type="primary">LOC110416700</name>
</gene>
<evidence type="ECO:0000256" key="15">
    <source>
        <dbReference type="ARBA" id="ARBA00049304"/>
    </source>
</evidence>
<keyword evidence="7" id="KW-0934">Plastid</keyword>
<dbReference type="AlphaFoldDB" id="A0A6J1ACN4"/>
<dbReference type="InterPro" id="IPR012348">
    <property type="entry name" value="RNR-like"/>
</dbReference>
<dbReference type="GeneID" id="110416700"/>
<dbReference type="PROSITE" id="PS00574">
    <property type="entry name" value="FATTY_ACID_DESATUR_2"/>
    <property type="match status" value="1"/>
</dbReference>
<dbReference type="PANTHER" id="PTHR31155">
    <property type="entry name" value="ACYL- ACYL-CARRIER-PROTEIN DESATURASE-RELATED"/>
    <property type="match status" value="1"/>
</dbReference>
<name>A0A6J1ACN4_9ROSI</name>
<evidence type="ECO:0000256" key="14">
    <source>
        <dbReference type="ARBA" id="ARBA00023160"/>
    </source>
</evidence>
<dbReference type="OrthoDB" id="1924153at2759"/>
<feature type="binding site" evidence="16">
    <location>
        <position position="252"/>
    </location>
    <ligand>
        <name>Fe cation</name>
        <dbReference type="ChEBI" id="CHEBI:24875"/>
        <label>2</label>
    </ligand>
</feature>
<dbReference type="GO" id="GO:0006633">
    <property type="term" value="P:fatty acid biosynthetic process"/>
    <property type="evidence" value="ECO:0007669"/>
    <property type="project" value="UniProtKB-KW"/>
</dbReference>
<dbReference type="RefSeq" id="XP_021284424.1">
    <property type="nucleotide sequence ID" value="XM_021428749.1"/>
</dbReference>
<dbReference type="CDD" id="cd01050">
    <property type="entry name" value="Acyl_ACP_Desat"/>
    <property type="match status" value="1"/>
</dbReference>
<reference evidence="19" key="1">
    <citation type="submission" date="2025-08" db="UniProtKB">
        <authorList>
            <consortium name="RefSeq"/>
        </authorList>
    </citation>
    <scope>IDENTIFICATION</scope>
    <source>
        <tissue evidence="19">Leaf</tissue>
    </source>
</reference>
<dbReference type="UniPathway" id="UPA00199"/>
<feature type="binding site" evidence="16">
    <location>
        <position position="128"/>
    </location>
    <ligand>
        <name>Fe cation</name>
        <dbReference type="ChEBI" id="CHEBI:24875"/>
        <label>1</label>
    </ligand>
</feature>
<comment type="similarity">
    <text evidence="3 17">Belongs to the fatty acid desaturase type 2 family.</text>
</comment>